<proteinExistence type="predicted"/>
<protein>
    <submittedName>
        <fullName evidence="2">Uncharacterized protein</fullName>
    </submittedName>
</protein>
<reference evidence="2" key="1">
    <citation type="submission" date="2022-11" db="EMBL/GenBank/DDBJ databases">
        <authorList>
            <person name="Petersen C."/>
        </authorList>
    </citation>
    <scope>NUCLEOTIDE SEQUENCE</scope>
    <source>
        <strain evidence="2">IBT 21917</strain>
    </source>
</reference>
<dbReference type="EMBL" id="JAPQKO010000001">
    <property type="protein sequence ID" value="KAJ5183691.1"/>
    <property type="molecule type" value="Genomic_DNA"/>
</dbReference>
<evidence type="ECO:0000256" key="1">
    <source>
        <dbReference type="SAM" id="MobiDB-lite"/>
    </source>
</evidence>
<name>A0A9W9IXG9_9EURO</name>
<comment type="caution">
    <text evidence="2">The sequence shown here is derived from an EMBL/GenBank/DDBJ whole genome shotgun (WGS) entry which is preliminary data.</text>
</comment>
<accession>A0A9W9IXG9</accession>
<reference evidence="2" key="2">
    <citation type="journal article" date="2023" name="IMA Fungus">
        <title>Comparative genomic study of the Penicillium genus elucidates a diverse pangenome and 15 lateral gene transfer events.</title>
        <authorList>
            <person name="Petersen C."/>
            <person name="Sorensen T."/>
            <person name="Nielsen M.R."/>
            <person name="Sondergaard T.E."/>
            <person name="Sorensen J.L."/>
            <person name="Fitzpatrick D.A."/>
            <person name="Frisvad J.C."/>
            <person name="Nielsen K.L."/>
        </authorList>
    </citation>
    <scope>NUCLEOTIDE SEQUENCE</scope>
    <source>
        <strain evidence="2">IBT 21917</strain>
    </source>
</reference>
<feature type="compositionally biased region" description="Polar residues" evidence="1">
    <location>
        <begin position="39"/>
        <end position="52"/>
    </location>
</feature>
<feature type="region of interest" description="Disordered" evidence="1">
    <location>
        <begin position="39"/>
        <end position="60"/>
    </location>
</feature>
<sequence>MALALRLRERKANEDTIHQIGHSVSSPNTEPQQLPIQINHASSPSSRSTGPNLLSHINPGDCDPQEGSIIFSIPIELRKEIYRHVFVQYESRASSYTPDALYYRPGCTGPKRINTALLYTCRQIFLEARHIPLQTATHEFWGQVHSPEQHTEPSEMIRSHRNMRGMTEAHLPYLRRFNFYGSLYNLVSSTRMHMNFLFFSDNAFQCRPQHVTVTVPYEGWDNWTYGFEPELWPDSEDELFQSNWPASIETLCIRLETLEIFAPELEEIMTRLMARGIPRKRDDECSQYLTAKTPMRVSRWTGPHTQYFKDRWESGIEHLGPDPLDVPELWYYVVEATWSVDV</sequence>
<dbReference type="AlphaFoldDB" id="A0A9W9IXG9"/>
<organism evidence="2 3">
    <name type="scientific">Penicillium capsulatum</name>
    <dbReference type="NCBI Taxonomy" id="69766"/>
    <lineage>
        <taxon>Eukaryota</taxon>
        <taxon>Fungi</taxon>
        <taxon>Dikarya</taxon>
        <taxon>Ascomycota</taxon>
        <taxon>Pezizomycotina</taxon>
        <taxon>Eurotiomycetes</taxon>
        <taxon>Eurotiomycetidae</taxon>
        <taxon>Eurotiales</taxon>
        <taxon>Aspergillaceae</taxon>
        <taxon>Penicillium</taxon>
    </lineage>
</organism>
<evidence type="ECO:0000313" key="2">
    <source>
        <dbReference type="EMBL" id="KAJ5183691.1"/>
    </source>
</evidence>
<dbReference type="Proteomes" id="UP001146351">
    <property type="component" value="Unassembled WGS sequence"/>
</dbReference>
<gene>
    <name evidence="2" type="ORF">N7492_001307</name>
</gene>
<evidence type="ECO:0000313" key="3">
    <source>
        <dbReference type="Proteomes" id="UP001146351"/>
    </source>
</evidence>
<dbReference type="OrthoDB" id="288942at2759"/>
<keyword evidence="3" id="KW-1185">Reference proteome</keyword>